<feature type="region of interest" description="Disordered" evidence="1">
    <location>
        <begin position="1"/>
        <end position="145"/>
    </location>
</feature>
<evidence type="ECO:0000313" key="2">
    <source>
        <dbReference type="EMBL" id="BDM71892.1"/>
    </source>
</evidence>
<dbReference type="EMBL" id="AP026073">
    <property type="protein sequence ID" value="BDM71892.1"/>
    <property type="molecule type" value="Genomic_DNA"/>
</dbReference>
<gene>
    <name evidence="2" type="ORF">HEK616_53790</name>
</gene>
<evidence type="ECO:0000256" key="1">
    <source>
        <dbReference type="SAM" id="MobiDB-lite"/>
    </source>
</evidence>
<organism evidence="2 3">
    <name type="scientific">Streptomyces nigrescens</name>
    <dbReference type="NCBI Taxonomy" id="1920"/>
    <lineage>
        <taxon>Bacteria</taxon>
        <taxon>Bacillati</taxon>
        <taxon>Actinomycetota</taxon>
        <taxon>Actinomycetes</taxon>
        <taxon>Kitasatosporales</taxon>
        <taxon>Streptomycetaceae</taxon>
        <taxon>Streptomyces</taxon>
    </lineage>
</organism>
<feature type="compositionally biased region" description="Basic and acidic residues" evidence="1">
    <location>
        <begin position="24"/>
        <end position="44"/>
    </location>
</feature>
<reference evidence="2" key="1">
    <citation type="submission" date="2022-06" db="EMBL/GenBank/DDBJ databases">
        <title>Complete genome sequence of Streptomyces nigrescens HEK616.</title>
        <authorList>
            <person name="Asamizu S."/>
            <person name="Onaka H."/>
        </authorList>
    </citation>
    <scope>NUCLEOTIDE SEQUENCE</scope>
    <source>
        <strain evidence="2">HEK616</strain>
    </source>
</reference>
<protein>
    <submittedName>
        <fullName evidence="2">Uncharacterized protein</fullName>
    </submittedName>
</protein>
<proteinExistence type="predicted"/>
<name>A0ABM7ZZU6_STRNI</name>
<accession>A0ABM7ZZU6</accession>
<sequence>MAGTGDAPPEPLVVRAQRTVRRHLPGEHGEQQRAEEQHGPSGERARKKVRPPRNRGGGSEAAALTGVPRAPGGMGRADIRSVRIPGAPLARGTGFVREGTAWPEPGKRRPGVARSPLRAGCFSHLQKPYGTGSGPDSRITRPPSAPHIFFTRHLQLPASARNAVIRPGC</sequence>
<evidence type="ECO:0000313" key="3">
    <source>
        <dbReference type="Proteomes" id="UP001059597"/>
    </source>
</evidence>
<dbReference type="Proteomes" id="UP001059597">
    <property type="component" value="Chromosome"/>
</dbReference>
<keyword evidence="3" id="KW-1185">Reference proteome</keyword>